<dbReference type="InterPro" id="IPR002104">
    <property type="entry name" value="Integrase_catalytic"/>
</dbReference>
<evidence type="ECO:0000259" key="3">
    <source>
        <dbReference type="PROSITE" id="PS51898"/>
    </source>
</evidence>
<dbReference type="InterPro" id="IPR013762">
    <property type="entry name" value="Integrase-like_cat_sf"/>
</dbReference>
<keyword evidence="2" id="KW-0233">DNA recombination</keyword>
<sequence>MSDGATRRSWVIRDGQRFVRTGCPQSEIARAEGKLAEYLGQKHEPKRQAGKSSELLVGDILMIYATDRAPATARPKETLAAIGRLEDFWGEMTAAEIVGANCRAFTAERGTQSGARRDLEILRAAVKYYKGEIGMEYEPVITLPDKSRPRHRWLTRSEAARLLWACLRPKESKTAIGASVRARRRHLARFVLIGLYTATRHEAITGMQWHPNTVSGWFDLEAGVMYRRGAGVAETNKRRPPARIPDRLMAHLRRWRRMDSAGATHVCAIGGEALKRVSKAFRRAREDAGLDLDVKPHSLRHTGITWLVQAGVDPNEVSGFAGVTIQEMQRTYLHHHSDFQTGVAGAKMRKPAKRAI</sequence>
<dbReference type="EMBL" id="JAXLPB010000001">
    <property type="protein sequence ID" value="MDY8108306.1"/>
    <property type="molecule type" value="Genomic_DNA"/>
</dbReference>
<accession>A0ABU5I2C0</accession>
<feature type="domain" description="Tyr recombinase" evidence="3">
    <location>
        <begin position="149"/>
        <end position="345"/>
    </location>
</feature>
<protein>
    <submittedName>
        <fullName evidence="4">Site-specific integrase</fullName>
    </submittedName>
</protein>
<evidence type="ECO:0000256" key="1">
    <source>
        <dbReference type="ARBA" id="ARBA00022908"/>
    </source>
</evidence>
<reference evidence="4 5" key="1">
    <citation type="submission" date="2023-12" db="EMBL/GenBank/DDBJ databases">
        <title>Description of Novel Strain Fulvimarina sp. 2208YS6-2-32 isolated from Uroteuthis (Photololigo) edulis.</title>
        <authorList>
            <person name="Park J.-S."/>
        </authorList>
    </citation>
    <scope>NUCLEOTIDE SEQUENCE [LARGE SCALE GENOMIC DNA]</scope>
    <source>
        <strain evidence="4 5">2208YS6-2-32</strain>
    </source>
</reference>
<dbReference type="PANTHER" id="PTHR30349">
    <property type="entry name" value="PHAGE INTEGRASE-RELATED"/>
    <property type="match status" value="1"/>
</dbReference>
<name>A0ABU5I2C0_9HYPH</name>
<dbReference type="Gene3D" id="1.10.443.10">
    <property type="entry name" value="Intergrase catalytic core"/>
    <property type="match status" value="1"/>
</dbReference>
<organism evidence="4 5">
    <name type="scientific">Fulvimarina uroteuthidis</name>
    <dbReference type="NCBI Taxonomy" id="3098149"/>
    <lineage>
        <taxon>Bacteria</taxon>
        <taxon>Pseudomonadati</taxon>
        <taxon>Pseudomonadota</taxon>
        <taxon>Alphaproteobacteria</taxon>
        <taxon>Hyphomicrobiales</taxon>
        <taxon>Aurantimonadaceae</taxon>
        <taxon>Fulvimarina</taxon>
    </lineage>
</organism>
<proteinExistence type="predicted"/>
<dbReference type="PANTHER" id="PTHR30349:SF88">
    <property type="entry name" value="BLL1584 PROTEIN"/>
    <property type="match status" value="1"/>
</dbReference>
<gene>
    <name evidence="4" type="ORF">U0C82_03965</name>
</gene>
<evidence type="ECO:0000313" key="5">
    <source>
        <dbReference type="Proteomes" id="UP001294412"/>
    </source>
</evidence>
<keyword evidence="5" id="KW-1185">Reference proteome</keyword>
<dbReference type="PROSITE" id="PS51898">
    <property type="entry name" value="TYR_RECOMBINASE"/>
    <property type="match status" value="1"/>
</dbReference>
<dbReference type="CDD" id="cd00796">
    <property type="entry name" value="INT_Rci_Hp1_C"/>
    <property type="match status" value="1"/>
</dbReference>
<dbReference type="Pfam" id="PF00589">
    <property type="entry name" value="Phage_integrase"/>
    <property type="match status" value="1"/>
</dbReference>
<dbReference type="Proteomes" id="UP001294412">
    <property type="component" value="Unassembled WGS sequence"/>
</dbReference>
<dbReference type="SUPFAM" id="SSF56349">
    <property type="entry name" value="DNA breaking-rejoining enzymes"/>
    <property type="match status" value="1"/>
</dbReference>
<dbReference type="InterPro" id="IPR050090">
    <property type="entry name" value="Tyrosine_recombinase_XerCD"/>
</dbReference>
<dbReference type="RefSeq" id="WP_322185755.1">
    <property type="nucleotide sequence ID" value="NZ_JAXLPB010000001.1"/>
</dbReference>
<dbReference type="InterPro" id="IPR011010">
    <property type="entry name" value="DNA_brk_join_enz"/>
</dbReference>
<keyword evidence="1" id="KW-0229">DNA integration</keyword>
<evidence type="ECO:0000313" key="4">
    <source>
        <dbReference type="EMBL" id="MDY8108306.1"/>
    </source>
</evidence>
<comment type="caution">
    <text evidence="4">The sequence shown here is derived from an EMBL/GenBank/DDBJ whole genome shotgun (WGS) entry which is preliminary data.</text>
</comment>
<evidence type="ECO:0000256" key="2">
    <source>
        <dbReference type="ARBA" id="ARBA00023172"/>
    </source>
</evidence>